<proteinExistence type="predicted"/>
<feature type="region of interest" description="Disordered" evidence="1">
    <location>
        <begin position="1551"/>
        <end position="1573"/>
    </location>
</feature>
<evidence type="ECO:0000256" key="1">
    <source>
        <dbReference type="SAM" id="MobiDB-lite"/>
    </source>
</evidence>
<dbReference type="SUPFAM" id="SSF56399">
    <property type="entry name" value="ADP-ribosylation"/>
    <property type="match status" value="2"/>
</dbReference>
<comment type="caution">
    <text evidence="3">The sequence shown here is derived from an EMBL/GenBank/DDBJ whole genome shotgun (WGS) entry which is preliminary data.</text>
</comment>
<feature type="compositionally biased region" description="Basic and acidic residues" evidence="1">
    <location>
        <begin position="214"/>
        <end position="268"/>
    </location>
</feature>
<name>A0ABS4PK19_9PSEU</name>
<dbReference type="EMBL" id="JAGGMS010000001">
    <property type="protein sequence ID" value="MBP2179767.1"/>
    <property type="molecule type" value="Genomic_DNA"/>
</dbReference>
<dbReference type="InterPro" id="IPR028908">
    <property type="entry name" value="Tox-PL_dom"/>
</dbReference>
<protein>
    <recommendedName>
        <fullName evidence="2">Tox-PL domain-containing protein</fullName>
    </recommendedName>
</protein>
<dbReference type="SUPFAM" id="SSF81301">
    <property type="entry name" value="Nucleotidyltransferase"/>
    <property type="match status" value="1"/>
</dbReference>
<dbReference type="RefSeq" id="WP_209663445.1">
    <property type="nucleotide sequence ID" value="NZ_JAGGMS010000001.1"/>
</dbReference>
<feature type="region of interest" description="Disordered" evidence="1">
    <location>
        <begin position="1298"/>
        <end position="1448"/>
    </location>
</feature>
<feature type="compositionally biased region" description="Basic and acidic residues" evidence="1">
    <location>
        <begin position="504"/>
        <end position="517"/>
    </location>
</feature>
<keyword evidence="4" id="KW-1185">Reference proteome</keyword>
<feature type="region of interest" description="Disordered" evidence="1">
    <location>
        <begin position="919"/>
        <end position="988"/>
    </location>
</feature>
<accession>A0ABS4PK19</accession>
<reference evidence="3 4" key="1">
    <citation type="submission" date="2021-03" db="EMBL/GenBank/DDBJ databases">
        <title>Sequencing the genomes of 1000 actinobacteria strains.</title>
        <authorList>
            <person name="Klenk H.-P."/>
        </authorList>
    </citation>
    <scope>NUCLEOTIDE SEQUENCE [LARGE SCALE GENOMIC DNA]</scope>
    <source>
        <strain evidence="3 4">DSM 45510</strain>
    </source>
</reference>
<dbReference type="Gene3D" id="3.90.176.10">
    <property type="entry name" value="Toxin ADP-ribosyltransferase, Chain A, domain 1"/>
    <property type="match status" value="2"/>
</dbReference>
<feature type="domain" description="Tox-PL" evidence="2">
    <location>
        <begin position="1169"/>
        <end position="1271"/>
    </location>
</feature>
<feature type="compositionally biased region" description="Basic and acidic residues" evidence="1">
    <location>
        <begin position="1429"/>
        <end position="1448"/>
    </location>
</feature>
<feature type="region of interest" description="Disordered" evidence="1">
    <location>
        <begin position="1023"/>
        <end position="1132"/>
    </location>
</feature>
<organism evidence="3 4">
    <name type="scientific">Amycolatopsis magusensis</name>
    <dbReference type="NCBI Taxonomy" id="882444"/>
    <lineage>
        <taxon>Bacteria</taxon>
        <taxon>Bacillati</taxon>
        <taxon>Actinomycetota</taxon>
        <taxon>Actinomycetes</taxon>
        <taxon>Pseudonocardiales</taxon>
        <taxon>Pseudonocardiaceae</taxon>
        <taxon>Amycolatopsis</taxon>
    </lineage>
</organism>
<feature type="compositionally biased region" description="Low complexity" evidence="1">
    <location>
        <begin position="1304"/>
        <end position="1320"/>
    </location>
</feature>
<feature type="compositionally biased region" description="Basic and acidic residues" evidence="1">
    <location>
        <begin position="1033"/>
        <end position="1049"/>
    </location>
</feature>
<evidence type="ECO:0000259" key="2">
    <source>
        <dbReference type="Pfam" id="PF15644"/>
    </source>
</evidence>
<feature type="compositionally biased region" description="Pro residues" evidence="1">
    <location>
        <begin position="15"/>
        <end position="27"/>
    </location>
</feature>
<dbReference type="InterPro" id="IPR043519">
    <property type="entry name" value="NT_sf"/>
</dbReference>
<sequence>MPPPGPRPQGGIPQQGPPPGRQGPPQPFNAWQKPPLDPNTRPDIPQQPAAPRTPEQRAPERQAPAQRTPEQTAPDQRAPERQGTTEQPTPERTAPEQDAATQKAPENKAPETPGQKAPEQGGPGQRAPEQDATGQRSAEQGAPDHKAPEQDAPGQKAPEQDAADQKAAEQGTPEQGLPERKAPEQGAPDKTAEQGAPEQGTPDKTPEQGGPEQGKAEQDAPEKDGPEQRADDEKAAERDGSEQDGKEQDGQKADEEASRRDDGDRVAEDYVTDPGFRTDRPEDFRALADAQMDTFRSDGADNNAELPHELSRRDAYARRAENPRFQDMSDDGVYAVHTYTRPDVFEQLNQSLRTQDGNFADSVQQARAIASGLNELPPHEGLVSRRVGVMGRAAELLAAQYKVGEIAVETQFNSSSKVTEKNPSSKFRGQVELRITSKTGRDIDQLGMKREGEVLFKPGTQLLVTRNEKVGDTWIIEAEEIGPDDPRYLKDDVVRDKMDERRQLSAEQARELAEAPARDMSIADKLGGGQPQPDTTPPAPEPEPEPLEHRGEPADGWGSLAQATNPPGEPAIHAGTANSPEQQVRFLMDNLPETQAVNAHNFHGWNALEEGYRTNSSRSVVAFEERMQGQDSTADPVPPDQVSHDANLDYVQDKLGGDWQQHGDFDAALRDLAERPVGSRSVLAFESEAPSDPADPNSPKRVVSHLVTAVNTEHGLALVDPQNNRLADLPDQPSSVATLPYHQGDGPVLDHDTSQDTGQDTDTPQPEGPLGDLVEPDNGRPDEGYLFDDGFQATPEDHRAVADAFQGEGRHEAVTADAVKARDADPRYARLSDEDATVIRGYTGHDFYSTANAAHREGPGHPDFDRSQQQVRALVSALNKIEPTPGELLRGLNFGGDPIKIQQFRDQYPVGKTVVETTPLSASKKVTPDQDSEAGPDDRTTPVSKKLDPDQGSKFGPDVEMHIDSKTFRDVEKLSQNRSEGESLGKPATQLYVHENKIVTDPVTHQQKLVIRAEEIVFGDPRWVEKDDAEQQMAERREQTAANERENAARAKAAPSPFDNLTTLNPAPEGTATPQPQRDIADALGGNDNGGYAGADQGPDGPSMDASQVGDHDWSPLARATNPPGEPAIHADTANPNQQAKYLAERHPEMAGVNPNFHSPDAFANGYQTNCTRGMVAHALRLGGIDAEAGRLLPEDMASMGTLDYVRENLGGGDWQGHSDYDDVIRTMRDQPIGSRAVIAVQYVGDDGNTYGHVAEVVHTKEGVAFIDPQSNSLMSLPHPPVDLKTMPFDPAKAVELHNEKQQATPDTDTTDTTASADTTQPVPKPDAPVDPRIAFQKPDAPVDPRIAWQQNNPPAGSGLPPRSGYEVRPSRIGPDGRPVPSVSHTVPDRTPAADRGGYGMSEPPRQDPTPDARQNQDQNQDQDQNQSPDRDQDSPTPEERPLPTRQEIEAYLDSDRVRDAIREGNEITARDPEATVKVGDQRLPIGDAIRAMMLDSDTGPAVARILRDTPFLENSLLARPQTLCNVLKYPGAVDVLESCVREVRDYGGGPGDLADSYKADPKPAPSDLTPEQARLSAEAFREIERATPEDLRQPGFDQDRKDDPGYQREYLEYLYRDWEAKNAMLREFAQLIAGDAEDVKVKSREVPKSKVRAADKIDGYKGQADKLNDLVGSIVQYRTVDQAYQGLAKVLEESRRPGSKIQVVDFSDRFLDPQKSGYRDLQMNVRLELGDGEYHVAELRLHVKSIDDVADYEHALYEVRRDFQAVANADESRQAGEDGDRPLTAQERAMIGSILNEERIRFGEAFRLAGGRETEPRDYTRRTER</sequence>
<dbReference type="Proteomes" id="UP000741013">
    <property type="component" value="Unassembled WGS sequence"/>
</dbReference>
<feature type="region of interest" description="Disordered" evidence="1">
    <location>
        <begin position="724"/>
        <end position="780"/>
    </location>
</feature>
<evidence type="ECO:0000313" key="4">
    <source>
        <dbReference type="Proteomes" id="UP000741013"/>
    </source>
</evidence>
<dbReference type="Pfam" id="PF15644">
    <property type="entry name" value="Gln_amidase"/>
    <property type="match status" value="2"/>
</dbReference>
<feature type="domain" description="Tox-PL" evidence="2">
    <location>
        <begin position="614"/>
        <end position="723"/>
    </location>
</feature>
<feature type="compositionally biased region" description="Low complexity" evidence="1">
    <location>
        <begin position="755"/>
        <end position="765"/>
    </location>
</feature>
<feature type="region of interest" description="Disordered" evidence="1">
    <location>
        <begin position="1"/>
        <end position="281"/>
    </location>
</feature>
<gene>
    <name evidence="3" type="ORF">JOM49_001293</name>
</gene>
<feature type="compositionally biased region" description="Basic and acidic residues" evidence="1">
    <location>
        <begin position="936"/>
        <end position="983"/>
    </location>
</feature>
<evidence type="ECO:0000313" key="3">
    <source>
        <dbReference type="EMBL" id="MBP2179767.1"/>
    </source>
</evidence>
<feature type="region of interest" description="Disordered" evidence="1">
    <location>
        <begin position="504"/>
        <end position="576"/>
    </location>
</feature>
<dbReference type="PROSITE" id="PS51996">
    <property type="entry name" value="TR_MART"/>
    <property type="match status" value="2"/>
</dbReference>
<feature type="compositionally biased region" description="Low complexity" evidence="1">
    <location>
        <begin position="1414"/>
        <end position="1428"/>
    </location>
</feature>